<dbReference type="EMBL" id="BMAU01021232">
    <property type="protein sequence ID" value="GFY02241.1"/>
    <property type="molecule type" value="Genomic_DNA"/>
</dbReference>
<sequence length="115" mass="12607">MGNTPAFMYLKQKFPKMSEAKIKEGIFVGPQVRSLMHDEKFEELLNPLEEAAWQAFKNEGSEIPPMNQVQPLEALATSPSMNCAISTSLSATASGAADVTRTAVWGHVEKLLRGQ</sequence>
<accession>A0A8X6S589</accession>
<dbReference type="PANTHER" id="PTHR46114:SF2">
    <property type="entry name" value="CULLIN N-TERMINAL DOMAIN-CONTAINING PROTEIN"/>
    <property type="match status" value="1"/>
</dbReference>
<evidence type="ECO:0000313" key="1">
    <source>
        <dbReference type="EMBL" id="GFY02241.1"/>
    </source>
</evidence>
<dbReference type="PANTHER" id="PTHR46114">
    <property type="entry name" value="APPLE DOMAIN-CONTAINING PROTEIN"/>
    <property type="match status" value="1"/>
</dbReference>
<proteinExistence type="predicted"/>
<dbReference type="Proteomes" id="UP000887159">
    <property type="component" value="Unassembled WGS sequence"/>
</dbReference>
<reference evidence="1" key="1">
    <citation type="submission" date="2020-08" db="EMBL/GenBank/DDBJ databases">
        <title>Multicomponent nature underlies the extraordinary mechanical properties of spider dragline silk.</title>
        <authorList>
            <person name="Kono N."/>
            <person name="Nakamura H."/>
            <person name="Mori M."/>
            <person name="Yoshida Y."/>
            <person name="Ohtoshi R."/>
            <person name="Malay A.D."/>
            <person name="Moran D.A.P."/>
            <person name="Tomita M."/>
            <person name="Numata K."/>
            <person name="Arakawa K."/>
        </authorList>
    </citation>
    <scope>NUCLEOTIDE SEQUENCE</scope>
</reference>
<keyword evidence="2" id="KW-1185">Reference proteome</keyword>
<evidence type="ECO:0000313" key="2">
    <source>
        <dbReference type="Proteomes" id="UP000887159"/>
    </source>
</evidence>
<organism evidence="1 2">
    <name type="scientific">Trichonephila clavipes</name>
    <name type="common">Golden silk orbweaver</name>
    <name type="synonym">Nephila clavipes</name>
    <dbReference type="NCBI Taxonomy" id="2585209"/>
    <lineage>
        <taxon>Eukaryota</taxon>
        <taxon>Metazoa</taxon>
        <taxon>Ecdysozoa</taxon>
        <taxon>Arthropoda</taxon>
        <taxon>Chelicerata</taxon>
        <taxon>Arachnida</taxon>
        <taxon>Araneae</taxon>
        <taxon>Araneomorphae</taxon>
        <taxon>Entelegynae</taxon>
        <taxon>Araneoidea</taxon>
        <taxon>Nephilidae</taxon>
        <taxon>Trichonephila</taxon>
    </lineage>
</organism>
<comment type="caution">
    <text evidence="1">The sequence shown here is derived from an EMBL/GenBank/DDBJ whole genome shotgun (WGS) entry which is preliminary data.</text>
</comment>
<gene>
    <name evidence="1" type="ORF">TNCV_5101001</name>
</gene>
<dbReference type="AlphaFoldDB" id="A0A8X6S589"/>
<name>A0A8X6S589_TRICX</name>
<protein>
    <submittedName>
        <fullName evidence="1">Uncharacterized protein</fullName>
    </submittedName>
</protein>